<proteinExistence type="predicted"/>
<sequence>MANHRYHIHVIGGAHEQPMVLDSLAICFQGTAFLTHDAIVKSTQASLYSRQCVDACDYILAIIGDSYGTAQKNGVSQLHLSYLNARTKLKPMLVLIKSYNKNKKLNRQLRDFIRLVEKQAYDVYYYDETTDISGLLPDLHTKMVEKYGLKPSWAYIHKHSEANEDERLHHSSSEKHPTAKDTTQSLVLSDVIEIRYRAQAYEGGNLTDIKMSIHLSWQQILQALTLISNPFSSYSLQVCINRLIANHAEQDIKKQMPNVHAVSRYQVFHNDLNNLQRALVAANYIQLTACGLKASQELWRLTFYAKKHLSESQSNDHTTSDGS</sequence>
<protein>
    <submittedName>
        <fullName evidence="2">DUF4062 domain-containing protein</fullName>
    </submittedName>
</protein>
<evidence type="ECO:0000259" key="1">
    <source>
        <dbReference type="Pfam" id="PF13271"/>
    </source>
</evidence>
<dbReference type="InterPro" id="IPR025139">
    <property type="entry name" value="DUF4062"/>
</dbReference>
<feature type="domain" description="DUF4062" evidence="1">
    <location>
        <begin position="48"/>
        <end position="85"/>
    </location>
</feature>
<organism evidence="2 3">
    <name type="scientific">Psychrobacter coccoides</name>
    <dbReference type="NCBI Taxonomy" id="2818440"/>
    <lineage>
        <taxon>Bacteria</taxon>
        <taxon>Pseudomonadati</taxon>
        <taxon>Pseudomonadota</taxon>
        <taxon>Gammaproteobacteria</taxon>
        <taxon>Moraxellales</taxon>
        <taxon>Moraxellaceae</taxon>
        <taxon>Psychrobacter</taxon>
    </lineage>
</organism>
<evidence type="ECO:0000313" key="3">
    <source>
        <dbReference type="Proteomes" id="UP000664554"/>
    </source>
</evidence>
<comment type="caution">
    <text evidence="2">The sequence shown here is derived from an EMBL/GenBank/DDBJ whole genome shotgun (WGS) entry which is preliminary data.</text>
</comment>
<gene>
    <name evidence="2" type="ORF">J3492_09015</name>
</gene>
<dbReference type="Proteomes" id="UP000664554">
    <property type="component" value="Unassembled WGS sequence"/>
</dbReference>
<accession>A0ABS3NPQ5</accession>
<evidence type="ECO:0000313" key="2">
    <source>
        <dbReference type="EMBL" id="MBO1531353.1"/>
    </source>
</evidence>
<dbReference type="Pfam" id="PF13271">
    <property type="entry name" value="DUF4062"/>
    <property type="match status" value="1"/>
</dbReference>
<keyword evidence="3" id="KW-1185">Reference proteome</keyword>
<reference evidence="2 3" key="1">
    <citation type="submission" date="2021-03" db="EMBL/GenBank/DDBJ databases">
        <authorList>
            <person name="Shang D.-D."/>
            <person name="Du Z.-J."/>
            <person name="Chen G.-J."/>
        </authorList>
    </citation>
    <scope>NUCLEOTIDE SEQUENCE [LARGE SCALE GENOMIC DNA]</scope>
    <source>
        <strain evidence="2 3">F1192</strain>
    </source>
</reference>
<name>A0ABS3NPQ5_9GAMM</name>
<dbReference type="EMBL" id="JAGBKM010000015">
    <property type="protein sequence ID" value="MBO1531353.1"/>
    <property type="molecule type" value="Genomic_DNA"/>
</dbReference>
<dbReference type="RefSeq" id="WP_207991726.1">
    <property type="nucleotide sequence ID" value="NZ_JAGBKM010000015.1"/>
</dbReference>